<evidence type="ECO:0000313" key="3">
    <source>
        <dbReference type="Proteomes" id="UP000886687"/>
    </source>
</evidence>
<dbReference type="AlphaFoldDB" id="A0A9E4K191"/>
<dbReference type="Proteomes" id="UP000886687">
    <property type="component" value="Unassembled WGS sequence"/>
</dbReference>
<dbReference type="EMBL" id="JAEPDI010000001">
    <property type="protein sequence ID" value="MCG7937767.1"/>
    <property type="molecule type" value="Genomic_DNA"/>
</dbReference>
<evidence type="ECO:0000313" key="2">
    <source>
        <dbReference type="EMBL" id="MCG7937767.1"/>
    </source>
</evidence>
<comment type="caution">
    <text evidence="2">The sequence shown here is derived from an EMBL/GenBank/DDBJ whole genome shotgun (WGS) entry which is preliminary data.</text>
</comment>
<name>A0A9E4K191_9GAMM</name>
<reference evidence="2" key="1">
    <citation type="journal article" date="2021" name="Proc. Natl. Acad. Sci. U.S.A.">
        <title>Global biogeography of chemosynthetic symbionts reveals both localized and globally distributed symbiont groups. .</title>
        <authorList>
            <person name="Osvatic J.T."/>
            <person name="Wilkins L.G.E."/>
            <person name="Leibrecht L."/>
            <person name="Leray M."/>
            <person name="Zauner S."/>
            <person name="Polzin J."/>
            <person name="Camacho Y."/>
            <person name="Gros O."/>
            <person name="van Gils J.A."/>
            <person name="Eisen J.A."/>
            <person name="Petersen J.M."/>
            <person name="Yuen B."/>
        </authorList>
    </citation>
    <scope>NUCLEOTIDE SEQUENCE</scope>
    <source>
        <strain evidence="2">MAGL173</strain>
    </source>
</reference>
<gene>
    <name evidence="2" type="ORF">JAZ04_02750</name>
</gene>
<proteinExistence type="predicted"/>
<organism evidence="2 3">
    <name type="scientific">Candidatus Thiodiazotropha lotti</name>
    <dbReference type="NCBI Taxonomy" id="2792787"/>
    <lineage>
        <taxon>Bacteria</taxon>
        <taxon>Pseudomonadati</taxon>
        <taxon>Pseudomonadota</taxon>
        <taxon>Gammaproteobacteria</taxon>
        <taxon>Chromatiales</taxon>
        <taxon>Sedimenticolaceae</taxon>
        <taxon>Candidatus Thiodiazotropha</taxon>
    </lineage>
</organism>
<feature type="region of interest" description="Disordered" evidence="1">
    <location>
        <begin position="62"/>
        <end position="86"/>
    </location>
</feature>
<evidence type="ECO:0000256" key="1">
    <source>
        <dbReference type="SAM" id="MobiDB-lite"/>
    </source>
</evidence>
<accession>A0A9E4K191</accession>
<feature type="region of interest" description="Disordered" evidence="1">
    <location>
        <begin position="1"/>
        <end position="35"/>
    </location>
</feature>
<sequence>MIHFSARFHQNTNQSKSSTNNNSSAAGISDEQLTNMSAPRKINPILWDLSSTQERRTLLENSELLENSSSEMTGLTNSSGTESTSTTLSKNRYKILDFTKYTQPNQQSAVAADEAQLSQSNIQSVASLAGRSLATGDQQALTQITQQFQQRFANTASDKTAFHDIMTKTFGDQYNQSSAENIRQQTIKGDFSWMPTIEMVDSQQLQDQSGTQDGGKALGAYSQSNDTVYLSKQLLRSDLTQAEKILTEEVGHAIDTRVNVSDATGDEGDIFARQVHGEELSTETLNELKQENDSGVIEIDGEKVEVEYGLGSSLKKAFKKVKRGVKKLGRGIKKGLKKIGQGIKKGINKLGSSIKKAFKKLAQSKFFQGILTVAQFIPIPVVAMVAKGINIAMSAYNVYQGVKHKSWGAVLGGVAGLANGVSNFGKAFGASSGFIDKLTSFTKHMNTASMAYKAIAEKDFLAAANLATNFFDGNKTFANTIKQAGQAQQVYQAVQKGDYLSAIGAGSTLMQDFTGAAGDQVLRKIGQNAEVMQSIDRAVNQGDYSSAVAILTEQYGSHLNLGGEEREKISQVTQTFQQLHQANQLIKSHQYGDAAQLLLQTAERHSGSVEAKASLYEASQNIKQLDKAVTSLKEGRFTDAINSAGDLLNRPIDETSHKLLTEIESYAKDAQKLGILIENGSAEEIIQILKDRMDKQVVITNILNHAA</sequence>
<feature type="compositionally biased region" description="Low complexity" evidence="1">
    <location>
        <begin position="10"/>
        <end position="24"/>
    </location>
</feature>
<protein>
    <submittedName>
        <fullName evidence="2">Uncharacterized protein</fullName>
    </submittedName>
</protein>